<dbReference type="InterPro" id="IPR036514">
    <property type="entry name" value="SGNH_hydro_sf"/>
</dbReference>
<evidence type="ECO:0000313" key="2">
    <source>
        <dbReference type="EMBL" id="MBD2185571.1"/>
    </source>
</evidence>
<dbReference type="Gene3D" id="3.40.50.1110">
    <property type="entry name" value="SGNH hydrolase"/>
    <property type="match status" value="1"/>
</dbReference>
<keyword evidence="3" id="KW-1185">Reference proteome</keyword>
<evidence type="ECO:0000313" key="3">
    <source>
        <dbReference type="Proteomes" id="UP000641646"/>
    </source>
</evidence>
<accession>A0A926ZLZ8</accession>
<evidence type="ECO:0008006" key="4">
    <source>
        <dbReference type="Google" id="ProtNLM"/>
    </source>
</evidence>
<proteinExistence type="predicted"/>
<feature type="transmembrane region" description="Helical" evidence="1">
    <location>
        <begin position="7"/>
        <end position="26"/>
    </location>
</feature>
<dbReference type="SUPFAM" id="SSF52266">
    <property type="entry name" value="SGNH hydrolase"/>
    <property type="match status" value="1"/>
</dbReference>
<protein>
    <recommendedName>
        <fullName evidence="4">SGNH hydrolase-type esterase domain-containing protein</fullName>
    </recommendedName>
</protein>
<dbReference type="RefSeq" id="WP_190474015.1">
    <property type="nucleotide sequence ID" value="NZ_JACJPW010000129.1"/>
</dbReference>
<comment type="caution">
    <text evidence="2">The sequence shown here is derived from an EMBL/GenBank/DDBJ whole genome shotgun (WGS) entry which is preliminary data.</text>
</comment>
<reference evidence="2" key="1">
    <citation type="journal article" date="2015" name="ISME J.">
        <title>Draft Genome Sequence of Streptomyces incarnatus NRRL8089, which Produces the Nucleoside Antibiotic Sinefungin.</title>
        <authorList>
            <person name="Oshima K."/>
            <person name="Hattori M."/>
            <person name="Shimizu H."/>
            <person name="Fukuda K."/>
            <person name="Nemoto M."/>
            <person name="Inagaki K."/>
            <person name="Tamura T."/>
        </authorList>
    </citation>
    <scope>NUCLEOTIDE SEQUENCE</scope>
    <source>
        <strain evidence="2">FACHB-1375</strain>
    </source>
</reference>
<keyword evidence="1" id="KW-0812">Transmembrane</keyword>
<sequence>MKDKISLLFINLLTVALILAFVNFFSNKIVDIYFIKTADTGGDRSYLINYANDKDFAKIHFKELSEGSTLQYSPTVGWSRIPVEYKTFHVDANGYRIDPTPVDYKPNSKSFYFFGGSTMWGYGVRDNETIPALFSSISGIPSYNRGEIGYTSRQLLDQFINVLVTGDKIDAAVFYDGVNDIYVSCDSHFKIGDNLKTNSIRSAAILAKRTDVLVLNLINRIFFDGTRKLAGEILRPLSDPKIESGKTKSTDGYYVCDNLPERAQKVAERLIKDWEIAHDIAEAEGVKFIAVLQPVASIGNPKLDHLKFPELDRELLLQYKFVYPLIKDIIQDRGYDWILDYTDIFSRNEYIYTDFAHVSKNGNLIVAKQLYNDILKLPAGEWGSGVAGERENEIVERNS</sequence>
<keyword evidence="1" id="KW-0472">Membrane</keyword>
<organism evidence="2 3">
    <name type="scientific">Aerosakkonema funiforme FACHB-1375</name>
    <dbReference type="NCBI Taxonomy" id="2949571"/>
    <lineage>
        <taxon>Bacteria</taxon>
        <taxon>Bacillati</taxon>
        <taxon>Cyanobacteriota</taxon>
        <taxon>Cyanophyceae</taxon>
        <taxon>Oscillatoriophycideae</taxon>
        <taxon>Aerosakkonematales</taxon>
        <taxon>Aerosakkonemataceae</taxon>
        <taxon>Aerosakkonema</taxon>
    </lineage>
</organism>
<gene>
    <name evidence="2" type="ORF">H6G03_31650</name>
</gene>
<keyword evidence="1" id="KW-1133">Transmembrane helix</keyword>
<name>A0A926ZLZ8_9CYAN</name>
<dbReference type="Proteomes" id="UP000641646">
    <property type="component" value="Unassembled WGS sequence"/>
</dbReference>
<reference evidence="2" key="2">
    <citation type="submission" date="2020-08" db="EMBL/GenBank/DDBJ databases">
        <authorList>
            <person name="Chen M."/>
            <person name="Teng W."/>
            <person name="Zhao L."/>
            <person name="Hu C."/>
            <person name="Zhou Y."/>
            <person name="Han B."/>
            <person name="Song L."/>
            <person name="Shu W."/>
        </authorList>
    </citation>
    <scope>NUCLEOTIDE SEQUENCE</scope>
    <source>
        <strain evidence="2">FACHB-1375</strain>
    </source>
</reference>
<dbReference type="EMBL" id="JACJPW010000129">
    <property type="protein sequence ID" value="MBD2185571.1"/>
    <property type="molecule type" value="Genomic_DNA"/>
</dbReference>
<dbReference type="AlphaFoldDB" id="A0A926ZLZ8"/>
<evidence type="ECO:0000256" key="1">
    <source>
        <dbReference type="SAM" id="Phobius"/>
    </source>
</evidence>